<dbReference type="InterPro" id="IPR000477">
    <property type="entry name" value="RT_dom"/>
</dbReference>
<protein>
    <submittedName>
        <fullName evidence="2">RNA-directed DNA polymerase, eukaryota, reverse transcriptase zinc-binding domain protein</fullName>
    </submittedName>
</protein>
<name>A0A6L2P2D6_TANCI</name>
<keyword evidence="2" id="KW-0808">Transferase</keyword>
<dbReference type="PANTHER" id="PTHR46890">
    <property type="entry name" value="NON-LTR RETROLELEMENT REVERSE TRANSCRIPTASE-LIKE PROTEIN-RELATED"/>
    <property type="match status" value="1"/>
</dbReference>
<dbReference type="Pfam" id="PF00078">
    <property type="entry name" value="RVT_1"/>
    <property type="match status" value="1"/>
</dbReference>
<dbReference type="EMBL" id="BKCJ010010351">
    <property type="protein sequence ID" value="GEU91195.1"/>
    <property type="molecule type" value="Genomic_DNA"/>
</dbReference>
<gene>
    <name evidence="2" type="ORF">Tci_063173</name>
</gene>
<organism evidence="2">
    <name type="scientific">Tanacetum cinerariifolium</name>
    <name type="common">Dalmatian daisy</name>
    <name type="synonym">Chrysanthemum cinerariifolium</name>
    <dbReference type="NCBI Taxonomy" id="118510"/>
    <lineage>
        <taxon>Eukaryota</taxon>
        <taxon>Viridiplantae</taxon>
        <taxon>Streptophyta</taxon>
        <taxon>Embryophyta</taxon>
        <taxon>Tracheophyta</taxon>
        <taxon>Spermatophyta</taxon>
        <taxon>Magnoliopsida</taxon>
        <taxon>eudicotyledons</taxon>
        <taxon>Gunneridae</taxon>
        <taxon>Pentapetalae</taxon>
        <taxon>asterids</taxon>
        <taxon>campanulids</taxon>
        <taxon>Asterales</taxon>
        <taxon>Asteraceae</taxon>
        <taxon>Asteroideae</taxon>
        <taxon>Anthemideae</taxon>
        <taxon>Anthemidinae</taxon>
        <taxon>Tanacetum</taxon>
    </lineage>
</organism>
<dbReference type="SUPFAM" id="SSF56672">
    <property type="entry name" value="DNA/RNA polymerases"/>
    <property type="match status" value="1"/>
</dbReference>
<comment type="caution">
    <text evidence="2">The sequence shown here is derived from an EMBL/GenBank/DDBJ whole genome shotgun (WGS) entry which is preliminary data.</text>
</comment>
<keyword evidence="2" id="KW-0695">RNA-directed DNA polymerase</keyword>
<dbReference type="InterPro" id="IPR043502">
    <property type="entry name" value="DNA/RNA_pol_sf"/>
</dbReference>
<dbReference type="InterPro" id="IPR052343">
    <property type="entry name" value="Retrotransposon-Effector_Assoc"/>
</dbReference>
<proteinExistence type="predicted"/>
<dbReference type="GO" id="GO:0003964">
    <property type="term" value="F:RNA-directed DNA polymerase activity"/>
    <property type="evidence" value="ECO:0007669"/>
    <property type="project" value="UniProtKB-KW"/>
</dbReference>
<feature type="domain" description="Reverse transcriptase" evidence="1">
    <location>
        <begin position="183"/>
        <end position="324"/>
    </location>
</feature>
<evidence type="ECO:0000259" key="1">
    <source>
        <dbReference type="Pfam" id="PF00078"/>
    </source>
</evidence>
<sequence length="329" mass="38071">MVYEELLNYFSNANAIFLPYMVSEHSLVVVRFLCSFDKKKKAFRFTNFITERDNFYLLLLLDGRSIRQVNKIASICDNDGNKMEGNLMEEQFVNHFRKFLGANKVISEFSNFEGVFGTKLNQEEAIEIIKEVTNAEIKNAIFNIRDSKAPGPDGYTSTFFKRAWKIVGKDVCFCYKEVFQYWKTSWKSGPSRCCMKINIAKAYATVDWKFLKSALYQFRFHDKMIKWIMVCVTTANFSIYINGKRKGYFQSGRGLRQGDPVSPCLFTLVMEVFTMLTEKNVQHNPKFKYHAGCNELKLTHLCFADDLLVVCNGDVESVQIIKAIYDGVQ</sequence>
<accession>A0A6L2P2D6</accession>
<dbReference type="PANTHER" id="PTHR46890:SF48">
    <property type="entry name" value="RNA-DIRECTED DNA POLYMERASE"/>
    <property type="match status" value="1"/>
</dbReference>
<dbReference type="AlphaFoldDB" id="A0A6L2P2D6"/>
<keyword evidence="2" id="KW-0548">Nucleotidyltransferase</keyword>
<evidence type="ECO:0000313" key="2">
    <source>
        <dbReference type="EMBL" id="GEU91195.1"/>
    </source>
</evidence>
<reference evidence="2" key="1">
    <citation type="journal article" date="2019" name="Sci. Rep.">
        <title>Draft genome of Tanacetum cinerariifolium, the natural source of mosquito coil.</title>
        <authorList>
            <person name="Yamashiro T."/>
            <person name="Shiraishi A."/>
            <person name="Satake H."/>
            <person name="Nakayama K."/>
        </authorList>
    </citation>
    <scope>NUCLEOTIDE SEQUENCE</scope>
</reference>